<feature type="region of interest" description="Disordered" evidence="8">
    <location>
        <begin position="120"/>
        <end position="147"/>
    </location>
</feature>
<keyword evidence="10" id="KW-0614">Plasmid</keyword>
<proteinExistence type="inferred from homology"/>
<feature type="compositionally biased region" description="Basic and acidic residues" evidence="8">
    <location>
        <begin position="120"/>
        <end position="129"/>
    </location>
</feature>
<dbReference type="Proteomes" id="UP000296733">
    <property type="component" value="Plasmid unnamed2"/>
</dbReference>
<comment type="similarity">
    <text evidence="1">Belongs to the extradiol ring-cleavage dioxygenase family.</text>
</comment>
<dbReference type="Pfam" id="PF22247">
    <property type="entry name" value="Diox-like_N"/>
    <property type="match status" value="1"/>
</dbReference>
<dbReference type="EMBL" id="CP031313">
    <property type="protein sequence ID" value="QCC49434.1"/>
    <property type="molecule type" value="Genomic_DNA"/>
</dbReference>
<evidence type="ECO:0000313" key="12">
    <source>
        <dbReference type="Proteomes" id="UP000236740"/>
    </source>
</evidence>
<dbReference type="Proteomes" id="UP000236740">
    <property type="component" value="Unassembled WGS sequence"/>
</dbReference>
<name>A0A1H6BWM4_9EURY</name>
<evidence type="ECO:0000256" key="4">
    <source>
        <dbReference type="ARBA" id="ARBA00022737"/>
    </source>
</evidence>
<evidence type="ECO:0000256" key="7">
    <source>
        <dbReference type="ARBA" id="ARBA00023002"/>
    </source>
</evidence>
<feature type="domain" description="VOC" evidence="9">
    <location>
        <begin position="7"/>
        <end position="121"/>
    </location>
</feature>
<protein>
    <submittedName>
        <fullName evidence="11">Catechol 2,3-dioxygenase</fullName>
    </submittedName>
    <submittedName>
        <fullName evidence="10">Lactoylglutathione lyase</fullName>
    </submittedName>
</protein>
<evidence type="ECO:0000256" key="6">
    <source>
        <dbReference type="ARBA" id="ARBA00022964"/>
    </source>
</evidence>
<evidence type="ECO:0000256" key="8">
    <source>
        <dbReference type="SAM" id="MobiDB-lite"/>
    </source>
</evidence>
<feature type="domain" description="VOC" evidence="9">
    <location>
        <begin position="152"/>
        <end position="274"/>
    </location>
</feature>
<keyword evidence="10" id="KW-0456">Lyase</keyword>
<dbReference type="Pfam" id="PF00903">
    <property type="entry name" value="Glyoxalase"/>
    <property type="match status" value="1"/>
</dbReference>
<accession>A0A1H6BWM4</accession>
<evidence type="ECO:0000313" key="13">
    <source>
        <dbReference type="Proteomes" id="UP000296733"/>
    </source>
</evidence>
<sequence length="313" mass="35508">MAPEVARLGHVSLETPNLEESLSFFHDAVGLEIVDRVDDTVFLRAVDEHDHHSLSLTEADAARIDHIGWQTAEPEDVRKFAKKFEQQGFDLTWIEEDEEPGQGEAIRFEIPNGHRFELYGTMEKPEPPAKRQSKLKNRVYDPSGNNPVAPHRIDHVQVWDPDGFECAEWIRDELGFQVQEYYDEADGSRWGTFLSACEAKIDIAVVQSEHEDDLPALHHVAYAVDSPNDLFEAHNAMNEHGVPVDGIGQHGISRGEFMYARDPISGHRIEFNTGSYLTLDPHWEPIAWEAGDISDGDDHQWIGGIDSLDRVYY</sequence>
<dbReference type="InterPro" id="IPR004360">
    <property type="entry name" value="Glyas_Fos-R_dOase_dom"/>
</dbReference>
<dbReference type="EMBL" id="FNVN01000005">
    <property type="protein sequence ID" value="SEG64855.1"/>
    <property type="molecule type" value="Genomic_DNA"/>
</dbReference>
<keyword evidence="4" id="KW-0677">Repeat</keyword>
<reference evidence="10 13" key="2">
    <citation type="journal article" date="2019" name="Nat. Commun.">
        <title>A new type of DNA phosphorothioation-based antiviral system in archaea.</title>
        <authorList>
            <person name="Xiong L."/>
            <person name="Liu S."/>
            <person name="Chen S."/>
            <person name="Xiao Y."/>
            <person name="Zhu B."/>
            <person name="Gao Y."/>
            <person name="Zhang Y."/>
            <person name="Chen B."/>
            <person name="Luo J."/>
            <person name="Deng Z."/>
            <person name="Chen X."/>
            <person name="Wang L."/>
            <person name="Chen S."/>
        </authorList>
    </citation>
    <scope>NUCLEOTIDE SEQUENCE [LARGE SCALE GENOMIC DNA]</scope>
    <source>
        <strain evidence="10 13">CGMCC 1.10331</strain>
        <plasmid evidence="10 13">unnamed2</plasmid>
    </source>
</reference>
<dbReference type="InterPro" id="IPR037523">
    <property type="entry name" value="VOC_core"/>
</dbReference>
<dbReference type="GO" id="GO:0051213">
    <property type="term" value="F:dioxygenase activity"/>
    <property type="evidence" value="ECO:0007669"/>
    <property type="project" value="UniProtKB-KW"/>
</dbReference>
<dbReference type="InterPro" id="IPR054560">
    <property type="entry name" value="XylE-like_N"/>
</dbReference>
<evidence type="ECO:0000313" key="10">
    <source>
        <dbReference type="EMBL" id="QCC49434.1"/>
    </source>
</evidence>
<keyword evidence="12" id="KW-1185">Reference proteome</keyword>
<dbReference type="InterPro" id="IPR029068">
    <property type="entry name" value="Glyas_Bleomycin-R_OHBP_Dase"/>
</dbReference>
<dbReference type="KEGG" id="hlm:DV707_17020"/>
<evidence type="ECO:0000256" key="1">
    <source>
        <dbReference type="ARBA" id="ARBA00008784"/>
    </source>
</evidence>
<dbReference type="SUPFAM" id="SSF54593">
    <property type="entry name" value="Glyoxalase/Bleomycin resistance protein/Dihydroxybiphenyl dioxygenase"/>
    <property type="match status" value="1"/>
</dbReference>
<evidence type="ECO:0000259" key="9">
    <source>
        <dbReference type="PROSITE" id="PS51819"/>
    </source>
</evidence>
<reference evidence="11 12" key="1">
    <citation type="submission" date="2016-10" db="EMBL/GenBank/DDBJ databases">
        <authorList>
            <person name="de Groot N.N."/>
        </authorList>
    </citation>
    <scope>NUCLEOTIDE SEQUENCE [LARGE SCALE GENOMIC DNA]</scope>
    <source>
        <strain evidence="11 12">CGMCC 1.10331</strain>
    </source>
</reference>
<dbReference type="Gene3D" id="3.10.180.10">
    <property type="entry name" value="2,3-Dihydroxybiphenyl 1,2-Dioxygenase, domain 1"/>
    <property type="match status" value="2"/>
</dbReference>
<evidence type="ECO:0000256" key="2">
    <source>
        <dbReference type="ARBA" id="ARBA00011881"/>
    </source>
</evidence>
<evidence type="ECO:0000256" key="5">
    <source>
        <dbReference type="ARBA" id="ARBA00022797"/>
    </source>
</evidence>
<gene>
    <name evidence="10" type="ORF">DV707_17020</name>
    <name evidence="11" type="ORF">SAMN04488133_3079</name>
</gene>
<dbReference type="PANTHER" id="PTHR21366">
    <property type="entry name" value="GLYOXALASE FAMILY PROTEIN"/>
    <property type="match status" value="1"/>
</dbReference>
<keyword evidence="5" id="KW-0058">Aromatic hydrocarbons catabolism</keyword>
<keyword evidence="7" id="KW-0560">Oxidoreductase</keyword>
<evidence type="ECO:0000256" key="3">
    <source>
        <dbReference type="ARBA" id="ARBA00022723"/>
    </source>
</evidence>
<keyword evidence="3" id="KW-0479">Metal-binding</keyword>
<comment type="subunit">
    <text evidence="2">Homotetramer.</text>
</comment>
<dbReference type="GeneID" id="39859824"/>
<organism evidence="11 12">
    <name type="scientific">Halobellus limi</name>
    <dbReference type="NCBI Taxonomy" id="699433"/>
    <lineage>
        <taxon>Archaea</taxon>
        <taxon>Methanobacteriati</taxon>
        <taxon>Methanobacteriota</taxon>
        <taxon>Stenosarchaea group</taxon>
        <taxon>Halobacteria</taxon>
        <taxon>Halobacteriales</taxon>
        <taxon>Haloferacaceae</taxon>
        <taxon>Halobellus</taxon>
    </lineage>
</organism>
<dbReference type="RefSeq" id="WP_103992715.1">
    <property type="nucleotide sequence ID" value="NZ_CP031313.1"/>
</dbReference>
<dbReference type="OrthoDB" id="37941at2157"/>
<keyword evidence="6 11" id="KW-0223">Dioxygenase</keyword>
<dbReference type="GO" id="GO:0046872">
    <property type="term" value="F:metal ion binding"/>
    <property type="evidence" value="ECO:0007669"/>
    <property type="project" value="UniProtKB-KW"/>
</dbReference>
<evidence type="ECO:0000313" key="11">
    <source>
        <dbReference type="EMBL" id="SEG64855.1"/>
    </source>
</evidence>
<dbReference type="PROSITE" id="PS51819">
    <property type="entry name" value="VOC"/>
    <property type="match status" value="2"/>
</dbReference>
<dbReference type="AlphaFoldDB" id="A0A1H6BWM4"/>
<geneLocation type="plasmid" evidence="10">
    <name>unnamed2</name>
</geneLocation>
<dbReference type="GO" id="GO:0016829">
    <property type="term" value="F:lyase activity"/>
    <property type="evidence" value="ECO:0007669"/>
    <property type="project" value="UniProtKB-KW"/>
</dbReference>
<dbReference type="InterPro" id="IPR050383">
    <property type="entry name" value="GlyoxalaseI/FosfomycinResist"/>
</dbReference>